<dbReference type="EMBL" id="CM042009">
    <property type="protein sequence ID" value="KAI3787775.1"/>
    <property type="molecule type" value="Genomic_DNA"/>
</dbReference>
<dbReference type="Proteomes" id="UP001055811">
    <property type="component" value="Linkage Group LG01"/>
</dbReference>
<evidence type="ECO:0000313" key="2">
    <source>
        <dbReference type="Proteomes" id="UP001055811"/>
    </source>
</evidence>
<comment type="caution">
    <text evidence="1">The sequence shown here is derived from an EMBL/GenBank/DDBJ whole genome shotgun (WGS) entry which is preliminary data.</text>
</comment>
<name>A0ACB9GXT1_CICIN</name>
<proteinExistence type="predicted"/>
<reference evidence="1 2" key="2">
    <citation type="journal article" date="2022" name="Mol. Ecol. Resour.">
        <title>The genomes of chicory, endive, great burdock and yacon provide insights into Asteraceae paleo-polyploidization history and plant inulin production.</title>
        <authorList>
            <person name="Fan W."/>
            <person name="Wang S."/>
            <person name="Wang H."/>
            <person name="Wang A."/>
            <person name="Jiang F."/>
            <person name="Liu H."/>
            <person name="Zhao H."/>
            <person name="Xu D."/>
            <person name="Zhang Y."/>
        </authorList>
    </citation>
    <scope>NUCLEOTIDE SEQUENCE [LARGE SCALE GENOMIC DNA]</scope>
    <source>
        <strain evidence="2">cv. Punajuju</strain>
        <tissue evidence="1">Leaves</tissue>
    </source>
</reference>
<sequence length="75" mass="8765">MNIVIIQVCALLTYVALYSFGDIIYKMETQILYNCCNYSKGSCYCQIHIVGELYSNQLAYEKLKVPVWFIVPLWE</sequence>
<evidence type="ECO:0000313" key="1">
    <source>
        <dbReference type="EMBL" id="KAI3787775.1"/>
    </source>
</evidence>
<accession>A0ACB9GXT1</accession>
<reference evidence="2" key="1">
    <citation type="journal article" date="2022" name="Mol. Ecol. Resour.">
        <title>The genomes of chicory, endive, great burdock and yacon provide insights into Asteraceae palaeo-polyploidization history and plant inulin production.</title>
        <authorList>
            <person name="Fan W."/>
            <person name="Wang S."/>
            <person name="Wang H."/>
            <person name="Wang A."/>
            <person name="Jiang F."/>
            <person name="Liu H."/>
            <person name="Zhao H."/>
            <person name="Xu D."/>
            <person name="Zhang Y."/>
        </authorList>
    </citation>
    <scope>NUCLEOTIDE SEQUENCE [LARGE SCALE GENOMIC DNA]</scope>
    <source>
        <strain evidence="2">cv. Punajuju</strain>
    </source>
</reference>
<gene>
    <name evidence="1" type="ORF">L2E82_00193</name>
</gene>
<protein>
    <submittedName>
        <fullName evidence="1">Uncharacterized protein</fullName>
    </submittedName>
</protein>
<keyword evidence="2" id="KW-1185">Reference proteome</keyword>
<organism evidence="1 2">
    <name type="scientific">Cichorium intybus</name>
    <name type="common">Chicory</name>
    <dbReference type="NCBI Taxonomy" id="13427"/>
    <lineage>
        <taxon>Eukaryota</taxon>
        <taxon>Viridiplantae</taxon>
        <taxon>Streptophyta</taxon>
        <taxon>Embryophyta</taxon>
        <taxon>Tracheophyta</taxon>
        <taxon>Spermatophyta</taxon>
        <taxon>Magnoliopsida</taxon>
        <taxon>eudicotyledons</taxon>
        <taxon>Gunneridae</taxon>
        <taxon>Pentapetalae</taxon>
        <taxon>asterids</taxon>
        <taxon>campanulids</taxon>
        <taxon>Asterales</taxon>
        <taxon>Asteraceae</taxon>
        <taxon>Cichorioideae</taxon>
        <taxon>Cichorieae</taxon>
        <taxon>Cichoriinae</taxon>
        <taxon>Cichorium</taxon>
    </lineage>
</organism>